<dbReference type="EMBL" id="JBHSED010000040">
    <property type="protein sequence ID" value="MFC4305944.1"/>
    <property type="molecule type" value="Genomic_DNA"/>
</dbReference>
<evidence type="ECO:0000256" key="4">
    <source>
        <dbReference type="PROSITE-ProRule" id="PRU00335"/>
    </source>
</evidence>
<dbReference type="InterPro" id="IPR050109">
    <property type="entry name" value="HTH-type_TetR-like_transc_reg"/>
</dbReference>
<dbReference type="SUPFAM" id="SSF46689">
    <property type="entry name" value="Homeodomain-like"/>
    <property type="match status" value="1"/>
</dbReference>
<dbReference type="PANTHER" id="PTHR30055:SF238">
    <property type="entry name" value="MYCOFACTOCIN BIOSYNTHESIS TRANSCRIPTIONAL REGULATOR MFTR-RELATED"/>
    <property type="match status" value="1"/>
</dbReference>
<evidence type="ECO:0000313" key="7">
    <source>
        <dbReference type="Proteomes" id="UP001595755"/>
    </source>
</evidence>
<evidence type="ECO:0000256" key="1">
    <source>
        <dbReference type="ARBA" id="ARBA00023015"/>
    </source>
</evidence>
<dbReference type="PANTHER" id="PTHR30055">
    <property type="entry name" value="HTH-TYPE TRANSCRIPTIONAL REGULATOR RUTR"/>
    <property type="match status" value="1"/>
</dbReference>
<dbReference type="Pfam" id="PF00440">
    <property type="entry name" value="TetR_N"/>
    <property type="match status" value="1"/>
</dbReference>
<keyword evidence="2 4" id="KW-0238">DNA-binding</keyword>
<reference evidence="7" key="1">
    <citation type="journal article" date="2019" name="Int. J. Syst. Evol. Microbiol.">
        <title>The Global Catalogue of Microorganisms (GCM) 10K type strain sequencing project: providing services to taxonomists for standard genome sequencing and annotation.</title>
        <authorList>
            <consortium name="The Broad Institute Genomics Platform"/>
            <consortium name="The Broad Institute Genome Sequencing Center for Infectious Disease"/>
            <person name="Wu L."/>
            <person name="Ma J."/>
        </authorList>
    </citation>
    <scope>NUCLEOTIDE SEQUENCE [LARGE SCALE GENOMIC DNA]</scope>
    <source>
        <strain evidence="7">CGMCC 4.1641</strain>
    </source>
</reference>
<feature type="DNA-binding region" description="H-T-H motif" evidence="4">
    <location>
        <begin position="32"/>
        <end position="51"/>
    </location>
</feature>
<evidence type="ECO:0000259" key="5">
    <source>
        <dbReference type="PROSITE" id="PS50977"/>
    </source>
</evidence>
<dbReference type="InterPro" id="IPR009057">
    <property type="entry name" value="Homeodomain-like_sf"/>
</dbReference>
<dbReference type="InterPro" id="IPR023772">
    <property type="entry name" value="DNA-bd_HTH_TetR-type_CS"/>
</dbReference>
<keyword evidence="7" id="KW-1185">Reference proteome</keyword>
<dbReference type="Proteomes" id="UP001595755">
    <property type="component" value="Unassembled WGS sequence"/>
</dbReference>
<feature type="domain" description="HTH tetR-type" evidence="5">
    <location>
        <begin position="9"/>
        <end position="69"/>
    </location>
</feature>
<evidence type="ECO:0000256" key="3">
    <source>
        <dbReference type="ARBA" id="ARBA00023163"/>
    </source>
</evidence>
<dbReference type="Gene3D" id="1.10.357.10">
    <property type="entry name" value="Tetracycline Repressor, domain 2"/>
    <property type="match status" value="1"/>
</dbReference>
<name>A0ABV8SEF6_9BACL</name>
<evidence type="ECO:0000256" key="2">
    <source>
        <dbReference type="ARBA" id="ARBA00023125"/>
    </source>
</evidence>
<comment type="caution">
    <text evidence="6">The sequence shown here is derived from an EMBL/GenBank/DDBJ whole genome shotgun (WGS) entry which is preliminary data.</text>
</comment>
<dbReference type="PROSITE" id="PS50977">
    <property type="entry name" value="HTH_TETR_2"/>
    <property type="match status" value="1"/>
</dbReference>
<dbReference type="RefSeq" id="WP_204601498.1">
    <property type="nucleotide sequence ID" value="NZ_JBHSED010000040.1"/>
</dbReference>
<organism evidence="6 7">
    <name type="scientific">Cohnella boryungensis</name>
    <dbReference type="NCBI Taxonomy" id="768479"/>
    <lineage>
        <taxon>Bacteria</taxon>
        <taxon>Bacillati</taxon>
        <taxon>Bacillota</taxon>
        <taxon>Bacilli</taxon>
        <taxon>Bacillales</taxon>
        <taxon>Paenibacillaceae</taxon>
        <taxon>Cohnella</taxon>
    </lineage>
</organism>
<dbReference type="InterPro" id="IPR001647">
    <property type="entry name" value="HTH_TetR"/>
</dbReference>
<sequence length="177" mass="19893">MARAEAASVNRKSDIVSAAIEIFAEIGYYRATTAQVAERAKISQPYIFRFFATKEALLLAALEVSWTRVVEAFRRAVDLASPDQLERRLIEAYVEILAAHEKEILLQMQAQTIQEAPIRQAMQDGFREVRGMVLEAFRAANMENAEERTLLFLARGMLCNIATSLQLPELMEGGGRK</sequence>
<keyword evidence="1" id="KW-0805">Transcription regulation</keyword>
<accession>A0ABV8SEF6</accession>
<protein>
    <submittedName>
        <fullName evidence="6">TetR/AcrR family transcriptional regulator</fullName>
    </submittedName>
</protein>
<evidence type="ECO:0000313" key="6">
    <source>
        <dbReference type="EMBL" id="MFC4305944.1"/>
    </source>
</evidence>
<dbReference type="PRINTS" id="PR00455">
    <property type="entry name" value="HTHTETR"/>
</dbReference>
<gene>
    <name evidence="6" type="ORF">ACFO1S_21150</name>
</gene>
<keyword evidence="3" id="KW-0804">Transcription</keyword>
<dbReference type="PROSITE" id="PS01081">
    <property type="entry name" value="HTH_TETR_1"/>
    <property type="match status" value="1"/>
</dbReference>
<proteinExistence type="predicted"/>